<dbReference type="GO" id="GO:0006952">
    <property type="term" value="P:defense response"/>
    <property type="evidence" value="ECO:0007669"/>
    <property type="project" value="UniProtKB-KW"/>
</dbReference>
<comment type="caution">
    <text evidence="9">The sequence shown here is derived from an EMBL/GenBank/DDBJ whole genome shotgun (WGS) entry which is preliminary data.</text>
</comment>
<dbReference type="CDD" id="cd00684">
    <property type="entry name" value="Terpene_cyclase_plant_C1"/>
    <property type="match status" value="1"/>
</dbReference>
<dbReference type="FunFam" id="1.50.10.160:FF:000002">
    <property type="entry name" value="cis-abienol synthase, chloroplastic"/>
    <property type="match status" value="1"/>
</dbReference>
<feature type="non-terminal residue" evidence="9">
    <location>
        <position position="1"/>
    </location>
</feature>
<keyword evidence="4" id="KW-0611">Plant defense</keyword>
<evidence type="ECO:0000256" key="4">
    <source>
        <dbReference type="ARBA" id="ARBA00022821"/>
    </source>
</evidence>
<dbReference type="InterPro" id="IPR050148">
    <property type="entry name" value="Terpene_synthase-like"/>
</dbReference>
<dbReference type="Gene3D" id="1.50.10.160">
    <property type="match status" value="1"/>
</dbReference>
<comment type="similarity">
    <text evidence="2">Belongs to the terpene synthase family.</text>
</comment>
<dbReference type="InterPro" id="IPR036965">
    <property type="entry name" value="Terpene_synth_N_sf"/>
</dbReference>
<dbReference type="EMBL" id="RWGY01000005">
    <property type="protein sequence ID" value="TVU42425.1"/>
    <property type="molecule type" value="Genomic_DNA"/>
</dbReference>
<dbReference type="GO" id="GO:0010333">
    <property type="term" value="F:terpene synthase activity"/>
    <property type="evidence" value="ECO:0007669"/>
    <property type="project" value="InterPro"/>
</dbReference>
<organism evidence="9 10">
    <name type="scientific">Eragrostis curvula</name>
    <name type="common">weeping love grass</name>
    <dbReference type="NCBI Taxonomy" id="38414"/>
    <lineage>
        <taxon>Eukaryota</taxon>
        <taxon>Viridiplantae</taxon>
        <taxon>Streptophyta</taxon>
        <taxon>Embryophyta</taxon>
        <taxon>Tracheophyta</taxon>
        <taxon>Spermatophyta</taxon>
        <taxon>Magnoliopsida</taxon>
        <taxon>Liliopsida</taxon>
        <taxon>Poales</taxon>
        <taxon>Poaceae</taxon>
        <taxon>PACMAD clade</taxon>
        <taxon>Chloridoideae</taxon>
        <taxon>Eragrostideae</taxon>
        <taxon>Eragrostidinae</taxon>
        <taxon>Eragrostis</taxon>
    </lineage>
</organism>
<dbReference type="PANTHER" id="PTHR31739:SF22">
    <property type="entry name" value="9-BETA-PIMARA-7,15-DIENE SYNTHASE, CHLOROPLASTIC"/>
    <property type="match status" value="1"/>
</dbReference>
<evidence type="ECO:0008006" key="11">
    <source>
        <dbReference type="Google" id="ProtNLM"/>
    </source>
</evidence>
<evidence type="ECO:0000256" key="6">
    <source>
        <dbReference type="ARBA" id="ARBA00023239"/>
    </source>
</evidence>
<dbReference type="OrthoDB" id="2343925at2759"/>
<dbReference type="GO" id="GO:0000287">
    <property type="term" value="F:magnesium ion binding"/>
    <property type="evidence" value="ECO:0007669"/>
    <property type="project" value="InterPro"/>
</dbReference>
<proteinExistence type="inferred from homology"/>
<dbReference type="InterPro" id="IPR044814">
    <property type="entry name" value="Terpene_cyclase_plant_C1"/>
</dbReference>
<keyword evidence="6" id="KW-0456">Lyase</keyword>
<dbReference type="Pfam" id="PF03936">
    <property type="entry name" value="Terpene_synth_C"/>
    <property type="match status" value="1"/>
</dbReference>
<dbReference type="Gramene" id="TVU42425">
    <property type="protein sequence ID" value="TVU42425"/>
    <property type="gene ID" value="EJB05_08829"/>
</dbReference>
<accession>A0A5J9W3C8</accession>
<dbReference type="SUPFAM" id="SSF48576">
    <property type="entry name" value="Terpenoid synthases"/>
    <property type="match status" value="1"/>
</dbReference>
<evidence type="ECO:0000313" key="10">
    <source>
        <dbReference type="Proteomes" id="UP000324897"/>
    </source>
</evidence>
<dbReference type="Proteomes" id="UP000324897">
    <property type="component" value="Unassembled WGS sequence"/>
</dbReference>
<keyword evidence="3" id="KW-0479">Metal-binding</keyword>
<dbReference type="FunFam" id="1.50.10.130:FF:000003">
    <property type="entry name" value="Ent-cassa-12,15-diene synthase"/>
    <property type="match status" value="1"/>
</dbReference>
<evidence type="ECO:0000256" key="1">
    <source>
        <dbReference type="ARBA" id="ARBA00001946"/>
    </source>
</evidence>
<evidence type="ECO:0000256" key="2">
    <source>
        <dbReference type="ARBA" id="ARBA00006333"/>
    </source>
</evidence>
<dbReference type="InterPro" id="IPR008930">
    <property type="entry name" value="Terpenoid_cyclase/PrenylTrfase"/>
</dbReference>
<feature type="non-terminal residue" evidence="9">
    <location>
        <position position="787"/>
    </location>
</feature>
<evidence type="ECO:0000256" key="5">
    <source>
        <dbReference type="ARBA" id="ARBA00022842"/>
    </source>
</evidence>
<dbReference type="AlphaFoldDB" id="A0A5J9W3C8"/>
<evidence type="ECO:0000256" key="3">
    <source>
        <dbReference type="ARBA" id="ARBA00022723"/>
    </source>
</evidence>
<evidence type="ECO:0000259" key="7">
    <source>
        <dbReference type="Pfam" id="PF01397"/>
    </source>
</evidence>
<dbReference type="FunFam" id="1.10.600.10:FF:000005">
    <property type="entry name" value="Ent-kaur-16-ene synthase, chloroplastic"/>
    <property type="match status" value="1"/>
</dbReference>
<reference evidence="9 10" key="1">
    <citation type="journal article" date="2019" name="Sci. Rep.">
        <title>A high-quality genome of Eragrostis curvula grass provides insights into Poaceae evolution and supports new strategies to enhance forage quality.</title>
        <authorList>
            <person name="Carballo J."/>
            <person name="Santos B.A.C.M."/>
            <person name="Zappacosta D."/>
            <person name="Garbus I."/>
            <person name="Selva J.P."/>
            <person name="Gallo C.A."/>
            <person name="Diaz A."/>
            <person name="Albertini E."/>
            <person name="Caccamo M."/>
            <person name="Echenique V."/>
        </authorList>
    </citation>
    <scope>NUCLEOTIDE SEQUENCE [LARGE SCALE GENOMIC DNA]</scope>
    <source>
        <strain evidence="10">cv. Victoria</strain>
        <tissue evidence="9">Leaf</tissue>
    </source>
</reference>
<dbReference type="Gene3D" id="1.50.10.130">
    <property type="entry name" value="Terpene synthase, N-terminal domain"/>
    <property type="match status" value="1"/>
</dbReference>
<dbReference type="Pfam" id="PF01397">
    <property type="entry name" value="Terpene_synth"/>
    <property type="match status" value="1"/>
</dbReference>
<feature type="domain" description="Terpene synthase N-terminal" evidence="7">
    <location>
        <begin position="209"/>
        <end position="404"/>
    </location>
</feature>
<gene>
    <name evidence="9" type="ORF">EJB05_08829</name>
</gene>
<evidence type="ECO:0000313" key="9">
    <source>
        <dbReference type="EMBL" id="TVU42425.1"/>
    </source>
</evidence>
<dbReference type="GO" id="GO:0016102">
    <property type="term" value="P:diterpenoid biosynthetic process"/>
    <property type="evidence" value="ECO:0007669"/>
    <property type="project" value="InterPro"/>
</dbReference>
<dbReference type="SUPFAM" id="SSF48239">
    <property type="entry name" value="Terpenoid cyclases/Protein prenyltransferases"/>
    <property type="match status" value="2"/>
</dbReference>
<dbReference type="Gene3D" id="1.10.600.10">
    <property type="entry name" value="Farnesyl Diphosphate Synthase"/>
    <property type="match status" value="1"/>
</dbReference>
<feature type="domain" description="Terpene synthase metal-binding" evidence="8">
    <location>
        <begin position="474"/>
        <end position="713"/>
    </location>
</feature>
<keyword evidence="10" id="KW-1185">Reference proteome</keyword>
<protein>
    <recommendedName>
        <fullName evidence="11">Terpene synthase N-terminal domain-containing protein</fullName>
    </recommendedName>
</protein>
<sequence>IHWGRLAGGNTSPINQEREVRIRKHLRLESPEYFPSSYDTAWVAMVPLPGSNHDAPCFPQCVEWILENQHGDGSWGTNKSDSSVNKDTLLSTLACVVALKKWNVGSEQTKREFLDMAKIILAGLQFVARNLSIVMDQQIDAPVSFNITFPALVSLATGMGLEFPATETSIDGILNLRNMELERLACEEHPGKEAYCAYVAEGFVTTPGEWNIVMKSQRKNGSLFNSPAATAAVLVNNYDDRAFHYLNSIVNTFGSAVPTLYPLNTYYQLLMVDTLNNVGISRHFSTEIKSIMDKTYILWSQRDEEIMLDIATCAMAFRLLRMNGYDVSSEQLSHVAEASSFYKSIEGYLNDTKTLLELYKASKLSLSANESILEKIGCWSGSLLNEKLYSDPMQRIPYLGEVEYSIKFPFYAMVEPIHHRRNIEHFDVSFPQKLKRKNLPCHIDKDILTLGAEDFRLSQSMYQEELKLIESWQKENKLDQLQFIRKNLINCYLSAATTISPHELSDARVACAKTIALILVADDFFDIDGSEEELKDLISLVQKWDQHHEVEFYSQHVKVVFWALYTTVNQLGAKASVLQNRDVTKYIVESWLDLLWSLETDAEWQRNKYVPTMEEYMTNATHSFALGPIIHTTLYFLETNLWEDIVKYPEYKELFRLLSSCGRLQNDVQSFEREFKDGKLNSVALLIHHSGGSMSIEEAKEAIEESIASHRRDLLQLVLREDSLIPKTCRDLVWRLYKTSHVFYSQADGFSSPKEMMGALNAVINEPLKLESTSISLADQLKNKNML</sequence>
<evidence type="ECO:0000259" key="8">
    <source>
        <dbReference type="Pfam" id="PF03936"/>
    </source>
</evidence>
<dbReference type="PANTHER" id="PTHR31739">
    <property type="entry name" value="ENT-COPALYL DIPHOSPHATE SYNTHASE, CHLOROPLASTIC"/>
    <property type="match status" value="1"/>
</dbReference>
<dbReference type="InterPro" id="IPR008949">
    <property type="entry name" value="Isoprenoid_synthase_dom_sf"/>
</dbReference>
<name>A0A5J9W3C8_9POAL</name>
<comment type="cofactor">
    <cofactor evidence="1">
        <name>Mg(2+)</name>
        <dbReference type="ChEBI" id="CHEBI:18420"/>
    </cofactor>
</comment>
<dbReference type="InterPro" id="IPR005630">
    <property type="entry name" value="Terpene_synthase_metal-bd"/>
</dbReference>
<dbReference type="InterPro" id="IPR001906">
    <property type="entry name" value="Terpene_synth_N"/>
</dbReference>
<dbReference type="SFLD" id="SFLDG01014">
    <property type="entry name" value="Terpene_Cyclase_Like_1_N-term"/>
    <property type="match status" value="1"/>
</dbReference>
<keyword evidence="5" id="KW-0460">Magnesium</keyword>